<accession>A0A7W8XA11</accession>
<evidence type="ECO:0000259" key="3">
    <source>
        <dbReference type="Pfam" id="PF13458"/>
    </source>
</evidence>
<feature type="domain" description="Leucine-binding protein" evidence="3">
    <location>
        <begin position="74"/>
        <end position="390"/>
    </location>
</feature>
<dbReference type="EMBL" id="JACHBK010000008">
    <property type="protein sequence ID" value="MBB5537212.1"/>
    <property type="molecule type" value="Genomic_DNA"/>
</dbReference>
<evidence type="ECO:0000256" key="2">
    <source>
        <dbReference type="ARBA" id="ARBA00022729"/>
    </source>
</evidence>
<dbReference type="SUPFAM" id="SSF53822">
    <property type="entry name" value="Periplasmic binding protein-like I"/>
    <property type="match status" value="1"/>
</dbReference>
<dbReference type="InterPro" id="IPR028082">
    <property type="entry name" value="Peripla_BP_I"/>
</dbReference>
<sequence>MIIPPAIHVSASRRHVATRWLCTALSVVVLIWLAGCQGGTQQVLDLESPQAREARRAAAHAIKPQETVGSGPNRIGLITANMAPGGENGRERDIRDGAALAVDELGRAELSLLVENTDGSQQQMRDAAKRLAEQGVKLVAVSAVSEPVEVVREALGTQPVPLLVLRSDPSGSSPDTFYFTSDRVDSAVEGASYAVASGRARLVVLTPSDLTARESQRLDRGLSRYGIRPDLVATSTATFPGEGASAAKIKDIDAVLVIGATDADVGALSRLRANGYLKPTATVLGSSNWALAAYKRPEFAGSKLCLFGPENGSRMTKAYLQRYERAASTEAAYGFDIIALTAGLLRAHGPDGITAKNIRSPNGFLGAAAAFRFEADGSVRRTCSIYDVQNGGVKLIDPAPRSF</sequence>
<dbReference type="Proteomes" id="UP000585507">
    <property type="component" value="Unassembled WGS sequence"/>
</dbReference>
<keyword evidence="2" id="KW-0732">Signal</keyword>
<comment type="caution">
    <text evidence="4">The sequence shown here is derived from an EMBL/GenBank/DDBJ whole genome shotgun (WGS) entry which is preliminary data.</text>
</comment>
<keyword evidence="4" id="KW-0238">DNA-binding</keyword>
<dbReference type="InterPro" id="IPR028081">
    <property type="entry name" value="Leu-bd"/>
</dbReference>
<dbReference type="Gene3D" id="3.40.50.2300">
    <property type="match status" value="2"/>
</dbReference>
<dbReference type="GO" id="GO:0003677">
    <property type="term" value="F:DNA binding"/>
    <property type="evidence" value="ECO:0007669"/>
    <property type="project" value="UniProtKB-KW"/>
</dbReference>
<protein>
    <submittedName>
        <fullName evidence="4">DNA-binding LacI/PurR family transcriptional regulator</fullName>
    </submittedName>
</protein>
<evidence type="ECO:0000313" key="4">
    <source>
        <dbReference type="EMBL" id="MBB5537212.1"/>
    </source>
</evidence>
<keyword evidence="5" id="KW-1185">Reference proteome</keyword>
<dbReference type="RefSeq" id="WP_162709251.1">
    <property type="nucleotide sequence ID" value="NZ_JACHBK010000008.1"/>
</dbReference>
<evidence type="ECO:0000313" key="5">
    <source>
        <dbReference type="Proteomes" id="UP000585507"/>
    </source>
</evidence>
<evidence type="ECO:0000256" key="1">
    <source>
        <dbReference type="ARBA" id="ARBA00010062"/>
    </source>
</evidence>
<gene>
    <name evidence="4" type="ORF">GGD55_003927</name>
</gene>
<reference evidence="4 5" key="1">
    <citation type="submission" date="2020-08" db="EMBL/GenBank/DDBJ databases">
        <title>Genomic Encyclopedia of Type Strains, Phase IV (KMG-V): Genome sequencing to study the core and pangenomes of soil and plant-associated prokaryotes.</title>
        <authorList>
            <person name="Whitman W."/>
        </authorList>
    </citation>
    <scope>NUCLEOTIDE SEQUENCE [LARGE SCALE GENOMIC DNA]</scope>
    <source>
        <strain evidence="4 5">SEMIA 4084</strain>
    </source>
</reference>
<name>A0A7W8XA11_9HYPH</name>
<comment type="similarity">
    <text evidence="1">Belongs to the leucine-binding protein family.</text>
</comment>
<proteinExistence type="inferred from homology"/>
<dbReference type="Pfam" id="PF13458">
    <property type="entry name" value="Peripla_BP_6"/>
    <property type="match status" value="1"/>
</dbReference>
<organism evidence="4 5">
    <name type="scientific">Rhizobium giardinii</name>
    <dbReference type="NCBI Taxonomy" id="56731"/>
    <lineage>
        <taxon>Bacteria</taxon>
        <taxon>Pseudomonadati</taxon>
        <taxon>Pseudomonadota</taxon>
        <taxon>Alphaproteobacteria</taxon>
        <taxon>Hyphomicrobiales</taxon>
        <taxon>Rhizobiaceae</taxon>
        <taxon>Rhizobium/Agrobacterium group</taxon>
        <taxon>Rhizobium</taxon>
    </lineage>
</organism>
<dbReference type="AlphaFoldDB" id="A0A7W8XA11"/>